<feature type="binding site" evidence="1">
    <location>
        <position position="83"/>
    </location>
    <ligand>
        <name>Zn(2+)</name>
        <dbReference type="ChEBI" id="CHEBI:29105"/>
        <label>1</label>
    </ligand>
</feature>
<evidence type="ECO:0000256" key="1">
    <source>
        <dbReference type="PIRSR" id="PIRSR039004-1"/>
    </source>
</evidence>
<feature type="binding site" description="via carbamate group" evidence="1">
    <location>
        <position position="186"/>
    </location>
    <ligand>
        <name>Zn(2+)</name>
        <dbReference type="ChEBI" id="CHEBI:29105"/>
        <label>2</label>
    </ligand>
</feature>
<feature type="modified residue" description="N6-carboxylysine" evidence="2">
    <location>
        <position position="186"/>
    </location>
</feature>
<dbReference type="Proteomes" id="UP000468388">
    <property type="component" value="Unassembled WGS sequence"/>
</dbReference>
<dbReference type="AlphaFoldDB" id="A0A6N8JAQ7"/>
<evidence type="ECO:0000313" key="4">
    <source>
        <dbReference type="EMBL" id="MVT41192.1"/>
    </source>
</evidence>
<sequence>MRKLLQCLLFLIACTHLASAQEYTLLIKGGHVIDPKNNIDAVMDVAVKGDSIAKVAENINPATAAKVINAKGMYVTPGLIDIHTHNFMGTIPNRYLNNSFDAVAPDGFTFRCGVTTVVDAGSSGWKNFETFNEQTIKHSKTRVLAFINIVGGGMRGGPYEQDLSDMDTKMTALTIKQYRNLIVGIKVAHYEGAEWAPVDRAVAAGVLTDKPVMIDFGGSNPPLSLEELFRDHLRPGDIYTHAYAQVRGRMSIVDSTGKLRPFVLEARKKGIFFDVGHGGISFCYSQAIPALKAGFFPSTISTDIHAGSMNGAMKDQLNVMDKFLNMGMTMPALIKAVTSEAALAIKHEELGNLSEKSVADIAILSIEKGKFGFTDGMGNRQEGTQRLVCELTVRAGKVVYDLNALANVINEGKQ</sequence>
<organism evidence="4 5">
    <name type="scientific">Chitinophaga oryziterrae</name>
    <dbReference type="NCBI Taxonomy" id="1031224"/>
    <lineage>
        <taxon>Bacteria</taxon>
        <taxon>Pseudomonadati</taxon>
        <taxon>Bacteroidota</taxon>
        <taxon>Chitinophagia</taxon>
        <taxon>Chitinophagales</taxon>
        <taxon>Chitinophagaceae</taxon>
        <taxon>Chitinophaga</taxon>
    </lineage>
</organism>
<keyword evidence="1" id="KW-0862">Zinc</keyword>
<keyword evidence="5" id="KW-1185">Reference proteome</keyword>
<dbReference type="InterPro" id="IPR020043">
    <property type="entry name" value="Deacetylase_Atu3266-like"/>
</dbReference>
<feature type="signal peptide" evidence="3">
    <location>
        <begin position="1"/>
        <end position="20"/>
    </location>
</feature>
<dbReference type="PANTHER" id="PTHR42717:SF1">
    <property type="entry name" value="IMIDAZOLONEPROPIONASE AND RELATED AMIDOHYDROLASES"/>
    <property type="match status" value="1"/>
</dbReference>
<feature type="binding site" evidence="1">
    <location>
        <position position="303"/>
    </location>
    <ligand>
        <name>Zn(2+)</name>
        <dbReference type="ChEBI" id="CHEBI:29105"/>
        <label>1</label>
    </ligand>
</feature>
<feature type="binding site" evidence="1">
    <location>
        <position position="241"/>
    </location>
    <ligand>
        <name>Zn(2+)</name>
        <dbReference type="ChEBI" id="CHEBI:29105"/>
        <label>2</label>
    </ligand>
</feature>
<dbReference type="PIRSF" id="PIRSF039004">
    <property type="entry name" value="ADE_EF_0837"/>
    <property type="match status" value="1"/>
</dbReference>
<gene>
    <name evidence="4" type="ORF">GO495_11415</name>
</gene>
<dbReference type="OrthoDB" id="9797498at2"/>
<dbReference type="Gene3D" id="2.30.40.10">
    <property type="entry name" value="Urease, subunit C, domain 1"/>
    <property type="match status" value="1"/>
</dbReference>
<keyword evidence="1" id="KW-0479">Metal-binding</keyword>
<evidence type="ECO:0000256" key="2">
    <source>
        <dbReference type="PIRSR" id="PIRSR039004-2"/>
    </source>
</evidence>
<evidence type="ECO:0000256" key="3">
    <source>
        <dbReference type="SAM" id="SignalP"/>
    </source>
</evidence>
<evidence type="ECO:0000313" key="5">
    <source>
        <dbReference type="Proteomes" id="UP000468388"/>
    </source>
</evidence>
<dbReference type="InterPro" id="IPR032466">
    <property type="entry name" value="Metal_Hydrolase"/>
</dbReference>
<proteinExistence type="predicted"/>
<dbReference type="SUPFAM" id="SSF51338">
    <property type="entry name" value="Composite domain of metallo-dependent hydrolases"/>
    <property type="match status" value="1"/>
</dbReference>
<dbReference type="NCBIfam" id="NF006689">
    <property type="entry name" value="PRK09237.1"/>
    <property type="match status" value="1"/>
</dbReference>
<protein>
    <submittedName>
        <fullName evidence="4">Amidohydrolase/deacetylase family metallohydrolase</fullName>
    </submittedName>
</protein>
<dbReference type="InterPro" id="IPR011059">
    <property type="entry name" value="Metal-dep_hydrolase_composite"/>
</dbReference>
<keyword evidence="3" id="KW-0732">Signal</keyword>
<feature type="binding site" description="via carbamate group" evidence="1">
    <location>
        <position position="186"/>
    </location>
    <ligand>
        <name>Zn(2+)</name>
        <dbReference type="ChEBI" id="CHEBI:29105"/>
        <label>1</label>
    </ligand>
</feature>
<dbReference type="Gene3D" id="3.20.20.140">
    <property type="entry name" value="Metal-dependent hydrolases"/>
    <property type="match status" value="1"/>
</dbReference>
<reference evidence="4 5" key="1">
    <citation type="submission" date="2019-12" db="EMBL/GenBank/DDBJ databases">
        <title>The draft genomic sequence of strain Chitinophaga oryziterrae JCM 16595.</title>
        <authorList>
            <person name="Zhang X."/>
        </authorList>
    </citation>
    <scope>NUCLEOTIDE SEQUENCE [LARGE SCALE GENOMIC DNA]</scope>
    <source>
        <strain evidence="4 5">JCM 16595</strain>
    </source>
</reference>
<name>A0A6N8JAQ7_9BACT</name>
<dbReference type="PANTHER" id="PTHR42717">
    <property type="entry name" value="DIHYDROOROTASE-RELATED"/>
    <property type="match status" value="1"/>
</dbReference>
<accession>A0A6N8JAQ7</accession>
<dbReference type="GO" id="GO:0019213">
    <property type="term" value="F:deacetylase activity"/>
    <property type="evidence" value="ECO:0007669"/>
    <property type="project" value="InterPro"/>
</dbReference>
<dbReference type="RefSeq" id="WP_157299800.1">
    <property type="nucleotide sequence ID" value="NZ_BAAAZB010000007.1"/>
</dbReference>
<feature type="chain" id="PRO_5026900408" evidence="3">
    <location>
        <begin position="21"/>
        <end position="414"/>
    </location>
</feature>
<keyword evidence="4" id="KW-0378">Hydrolase</keyword>
<comment type="caution">
    <text evidence="4">The sequence shown here is derived from an EMBL/GenBank/DDBJ whole genome shotgun (WGS) entry which is preliminary data.</text>
</comment>
<feature type="binding site" evidence="1">
    <location>
        <position position="85"/>
    </location>
    <ligand>
        <name>Zn(2+)</name>
        <dbReference type="ChEBI" id="CHEBI:29105"/>
        <label>1</label>
    </ligand>
</feature>
<dbReference type="SUPFAM" id="SSF51556">
    <property type="entry name" value="Metallo-dependent hydrolases"/>
    <property type="match status" value="1"/>
</dbReference>
<dbReference type="GO" id="GO:0046872">
    <property type="term" value="F:metal ion binding"/>
    <property type="evidence" value="ECO:0007669"/>
    <property type="project" value="UniProtKB-KW"/>
</dbReference>
<dbReference type="EMBL" id="WRXO01000002">
    <property type="protein sequence ID" value="MVT41192.1"/>
    <property type="molecule type" value="Genomic_DNA"/>
</dbReference>
<dbReference type="GO" id="GO:0016810">
    <property type="term" value="F:hydrolase activity, acting on carbon-nitrogen (but not peptide) bonds"/>
    <property type="evidence" value="ECO:0007669"/>
    <property type="project" value="InterPro"/>
</dbReference>